<keyword evidence="6" id="KW-0889">Transcription antitermination</keyword>
<dbReference type="InterPro" id="IPR000760">
    <property type="entry name" value="Inositol_monophosphatase-like"/>
</dbReference>
<protein>
    <recommendedName>
        <fullName evidence="9">Inositol-1-monophosphatase</fullName>
        <ecNumber evidence="9">3.1.3.25</ecNumber>
    </recommendedName>
</protein>
<dbReference type="PRINTS" id="PR00377">
    <property type="entry name" value="IMPHPHTASES"/>
</dbReference>
<dbReference type="InterPro" id="IPR020550">
    <property type="entry name" value="Inositol_monophosphatase_CS"/>
</dbReference>
<dbReference type="PANTHER" id="PTHR20854:SF4">
    <property type="entry name" value="INOSITOL-1-MONOPHOSPHATASE-RELATED"/>
    <property type="match status" value="1"/>
</dbReference>
<evidence type="ECO:0000256" key="2">
    <source>
        <dbReference type="ARBA" id="ARBA00001946"/>
    </source>
</evidence>
<dbReference type="InterPro" id="IPR033942">
    <property type="entry name" value="IMPase"/>
</dbReference>
<dbReference type="GO" id="GO:0031564">
    <property type="term" value="P:transcription antitermination"/>
    <property type="evidence" value="ECO:0007669"/>
    <property type="project" value="UniProtKB-KW"/>
</dbReference>
<reference evidence="10 11" key="1">
    <citation type="submission" date="2016-11" db="EMBL/GenBank/DDBJ databases">
        <authorList>
            <person name="Jaros S."/>
            <person name="Januszkiewicz K."/>
            <person name="Wedrychowicz H."/>
        </authorList>
    </citation>
    <scope>NUCLEOTIDE SEQUENCE [LARGE SCALE GENOMIC DNA]</scope>
    <source>
        <strain evidence="10 11">DSM 21637</strain>
    </source>
</reference>
<dbReference type="CDD" id="cd01639">
    <property type="entry name" value="IMPase"/>
    <property type="match status" value="1"/>
</dbReference>
<evidence type="ECO:0000256" key="6">
    <source>
        <dbReference type="ARBA" id="ARBA00022814"/>
    </source>
</evidence>
<feature type="binding site" evidence="8">
    <location>
        <position position="76"/>
    </location>
    <ligand>
        <name>Mg(2+)</name>
        <dbReference type="ChEBI" id="CHEBI:18420"/>
        <label>1</label>
        <note>catalytic</note>
    </ligand>
</feature>
<evidence type="ECO:0000256" key="4">
    <source>
        <dbReference type="ARBA" id="ARBA00022723"/>
    </source>
</evidence>
<dbReference type="Gene3D" id="3.30.540.10">
    <property type="entry name" value="Fructose-1,6-Bisphosphatase, subunit A, domain 1"/>
    <property type="match status" value="1"/>
</dbReference>
<evidence type="ECO:0000256" key="8">
    <source>
        <dbReference type="PIRSR" id="PIRSR600760-2"/>
    </source>
</evidence>
<dbReference type="InterPro" id="IPR020583">
    <property type="entry name" value="Inositol_monoP_metal-BS"/>
</dbReference>
<dbReference type="RefSeq" id="WP_072326204.1">
    <property type="nucleotide sequence ID" value="NZ_FPJW01000006.1"/>
</dbReference>
<dbReference type="GO" id="GO:0046872">
    <property type="term" value="F:metal ion binding"/>
    <property type="evidence" value="ECO:0007669"/>
    <property type="project" value="UniProtKB-KW"/>
</dbReference>
<keyword evidence="5 9" id="KW-0378">Hydrolase</keyword>
<dbReference type="EMBL" id="FPJW01000006">
    <property type="protein sequence ID" value="SFX50172.1"/>
    <property type="molecule type" value="Genomic_DNA"/>
</dbReference>
<evidence type="ECO:0000256" key="3">
    <source>
        <dbReference type="ARBA" id="ARBA00009759"/>
    </source>
</evidence>
<dbReference type="AlphaFoldDB" id="A0A1K1XM82"/>
<dbReference type="STRING" id="1122209.SAMN02745752_01892"/>
<comment type="similarity">
    <text evidence="3 9">Belongs to the inositol monophosphatase superfamily.</text>
</comment>
<dbReference type="FunFam" id="3.30.540.10:FF:000003">
    <property type="entry name" value="Inositol-1-monophosphatase"/>
    <property type="match status" value="1"/>
</dbReference>
<keyword evidence="6" id="KW-0805">Transcription regulation</keyword>
<gene>
    <name evidence="10" type="ORF">SAMN02745752_01892</name>
</gene>
<accession>A0A1K1XM82</accession>
<name>A0A1K1XM82_9GAMM</name>
<feature type="binding site" evidence="8">
    <location>
        <position position="98"/>
    </location>
    <ligand>
        <name>Mg(2+)</name>
        <dbReference type="ChEBI" id="CHEBI:18420"/>
        <label>1</label>
        <note>catalytic</note>
    </ligand>
</feature>
<dbReference type="Pfam" id="PF00459">
    <property type="entry name" value="Inositol_P"/>
    <property type="match status" value="1"/>
</dbReference>
<sequence>MSSSPLSHEALQHRLRFAEKIALQAGQMMKQARVDGGFERNYKNHQELVTSTDKEIDNFLCSQLQAAFPDDRILSEENITDTQGAAEAPALWILDPIDGTVNFAHGQPHVAVSIGFYSHGVPQIGVVHAPFLEESFSAIRGQGAYRNNQPIHVSGLTHLRPALIASGFPYDKTQLAPLINRLAVLLPQCQDLRRCGSAALDICHVADGSLDGYYESLSLWDFAAAVLIAEEAGAQLSHLYPSDFVGLYLDTRDWIITTPGIHHELKQCLLDADGD</sequence>
<keyword evidence="7 8" id="KW-0460">Magnesium</keyword>
<evidence type="ECO:0000256" key="7">
    <source>
        <dbReference type="ARBA" id="ARBA00022842"/>
    </source>
</evidence>
<organism evidence="10 11">
    <name type="scientific">Marinospirillum alkaliphilum DSM 21637</name>
    <dbReference type="NCBI Taxonomy" id="1122209"/>
    <lineage>
        <taxon>Bacteria</taxon>
        <taxon>Pseudomonadati</taxon>
        <taxon>Pseudomonadota</taxon>
        <taxon>Gammaproteobacteria</taxon>
        <taxon>Oceanospirillales</taxon>
        <taxon>Oceanospirillaceae</taxon>
        <taxon>Marinospirillum</taxon>
    </lineage>
</organism>
<feature type="binding site" evidence="8">
    <location>
        <position position="97"/>
    </location>
    <ligand>
        <name>Mg(2+)</name>
        <dbReference type="ChEBI" id="CHEBI:18420"/>
        <label>1</label>
        <note>catalytic</note>
    </ligand>
</feature>
<dbReference type="Gene3D" id="3.40.190.80">
    <property type="match status" value="1"/>
</dbReference>
<evidence type="ECO:0000313" key="10">
    <source>
        <dbReference type="EMBL" id="SFX50172.1"/>
    </source>
</evidence>
<dbReference type="GO" id="GO:0008934">
    <property type="term" value="F:inositol monophosphate 1-phosphatase activity"/>
    <property type="evidence" value="ECO:0007669"/>
    <property type="project" value="InterPro"/>
</dbReference>
<proteinExistence type="inferred from homology"/>
<dbReference type="GO" id="GO:0007165">
    <property type="term" value="P:signal transduction"/>
    <property type="evidence" value="ECO:0007669"/>
    <property type="project" value="TreeGrafter"/>
</dbReference>
<keyword evidence="4 8" id="KW-0479">Metal-binding</keyword>
<dbReference type="SUPFAM" id="SSF56655">
    <property type="entry name" value="Carbohydrate phosphatase"/>
    <property type="match status" value="1"/>
</dbReference>
<dbReference type="Proteomes" id="UP000182350">
    <property type="component" value="Unassembled WGS sequence"/>
</dbReference>
<feature type="binding site" evidence="8">
    <location>
        <position position="95"/>
    </location>
    <ligand>
        <name>Mg(2+)</name>
        <dbReference type="ChEBI" id="CHEBI:18420"/>
        <label>1</label>
        <note>catalytic</note>
    </ligand>
</feature>
<evidence type="ECO:0000256" key="9">
    <source>
        <dbReference type="RuleBase" id="RU364068"/>
    </source>
</evidence>
<dbReference type="PROSITE" id="PS00630">
    <property type="entry name" value="IMP_2"/>
    <property type="match status" value="1"/>
</dbReference>
<feature type="binding site" evidence="8">
    <location>
        <position position="221"/>
    </location>
    <ligand>
        <name>Mg(2+)</name>
        <dbReference type="ChEBI" id="CHEBI:18420"/>
        <label>1</label>
        <note>catalytic</note>
    </ligand>
</feature>
<keyword evidence="11" id="KW-1185">Reference proteome</keyword>
<dbReference type="OrthoDB" id="9785695at2"/>
<dbReference type="PROSITE" id="PS00629">
    <property type="entry name" value="IMP_1"/>
    <property type="match status" value="1"/>
</dbReference>
<dbReference type="GO" id="GO:0006020">
    <property type="term" value="P:inositol metabolic process"/>
    <property type="evidence" value="ECO:0007669"/>
    <property type="project" value="TreeGrafter"/>
</dbReference>
<dbReference type="EC" id="3.1.3.25" evidence="9"/>
<evidence type="ECO:0000256" key="5">
    <source>
        <dbReference type="ARBA" id="ARBA00022801"/>
    </source>
</evidence>
<comment type="cofactor">
    <cofactor evidence="2 8 9">
        <name>Mg(2+)</name>
        <dbReference type="ChEBI" id="CHEBI:18420"/>
    </cofactor>
</comment>
<comment type="catalytic activity">
    <reaction evidence="1 9">
        <text>a myo-inositol phosphate + H2O = myo-inositol + phosphate</text>
        <dbReference type="Rhea" id="RHEA:24056"/>
        <dbReference type="ChEBI" id="CHEBI:15377"/>
        <dbReference type="ChEBI" id="CHEBI:17268"/>
        <dbReference type="ChEBI" id="CHEBI:43474"/>
        <dbReference type="ChEBI" id="CHEBI:84139"/>
        <dbReference type="EC" id="3.1.3.25"/>
    </reaction>
</comment>
<dbReference type="PANTHER" id="PTHR20854">
    <property type="entry name" value="INOSITOL MONOPHOSPHATASE"/>
    <property type="match status" value="1"/>
</dbReference>
<dbReference type="GO" id="GO:0046854">
    <property type="term" value="P:phosphatidylinositol phosphate biosynthetic process"/>
    <property type="evidence" value="ECO:0007669"/>
    <property type="project" value="InterPro"/>
</dbReference>
<evidence type="ECO:0000256" key="1">
    <source>
        <dbReference type="ARBA" id="ARBA00001033"/>
    </source>
</evidence>
<keyword evidence="6" id="KW-0804">Transcription</keyword>
<evidence type="ECO:0000313" key="11">
    <source>
        <dbReference type="Proteomes" id="UP000182350"/>
    </source>
</evidence>